<evidence type="ECO:0000313" key="12">
    <source>
        <dbReference type="Proteomes" id="UP000006852"/>
    </source>
</evidence>
<dbReference type="InterPro" id="IPR020070">
    <property type="entry name" value="Ribosomal_bL9_N"/>
</dbReference>
<dbReference type="GO" id="GO:0003735">
    <property type="term" value="F:structural constituent of ribosome"/>
    <property type="evidence" value="ECO:0007669"/>
    <property type="project" value="InterPro"/>
</dbReference>
<dbReference type="Gene3D" id="3.40.5.10">
    <property type="entry name" value="Ribosomal protein L9, N-terminal domain"/>
    <property type="match status" value="1"/>
</dbReference>
<evidence type="ECO:0000256" key="5">
    <source>
        <dbReference type="ARBA" id="ARBA00023274"/>
    </source>
</evidence>
<dbReference type="RefSeq" id="WP_013701433.1">
    <property type="nucleotide sequence ID" value="NC_015385.1"/>
</dbReference>
<dbReference type="GO" id="GO:0006412">
    <property type="term" value="P:translation"/>
    <property type="evidence" value="ECO:0007669"/>
    <property type="project" value="UniProtKB-UniRule"/>
</dbReference>
<dbReference type="SUPFAM" id="SSF55658">
    <property type="entry name" value="L9 N-domain-like"/>
    <property type="match status" value="1"/>
</dbReference>
<dbReference type="KEGG" id="tsu:Tresu_1238"/>
<dbReference type="HAMAP" id="MF_00503">
    <property type="entry name" value="Ribosomal_bL9"/>
    <property type="match status" value="1"/>
</dbReference>
<dbReference type="GO" id="GO:1990904">
    <property type="term" value="C:ribonucleoprotein complex"/>
    <property type="evidence" value="ECO:0007669"/>
    <property type="project" value="UniProtKB-KW"/>
</dbReference>
<evidence type="ECO:0000256" key="2">
    <source>
        <dbReference type="ARBA" id="ARBA00022730"/>
    </source>
</evidence>
<dbReference type="Pfam" id="PF03948">
    <property type="entry name" value="Ribosomal_L9_C"/>
    <property type="match status" value="1"/>
</dbReference>
<dbReference type="InterPro" id="IPR036935">
    <property type="entry name" value="Ribosomal_bL9_N_sf"/>
</dbReference>
<keyword evidence="2 7" id="KW-0699">rRNA-binding</keyword>
<dbReference type="EMBL" id="CP002631">
    <property type="protein sequence ID" value="AEB14146.1"/>
    <property type="molecule type" value="Genomic_DNA"/>
</dbReference>
<dbReference type="Proteomes" id="UP000006852">
    <property type="component" value="Chromosome"/>
</dbReference>
<feature type="region of interest" description="Disordered" evidence="9">
    <location>
        <begin position="147"/>
        <end position="173"/>
    </location>
</feature>
<accession>F2NRR0</accession>
<dbReference type="GO" id="GO:0005840">
    <property type="term" value="C:ribosome"/>
    <property type="evidence" value="ECO:0007669"/>
    <property type="project" value="UniProtKB-KW"/>
</dbReference>
<evidence type="ECO:0000256" key="4">
    <source>
        <dbReference type="ARBA" id="ARBA00022980"/>
    </source>
</evidence>
<keyword evidence="12" id="KW-1185">Reference proteome</keyword>
<dbReference type="NCBIfam" id="TIGR00158">
    <property type="entry name" value="L9"/>
    <property type="match status" value="1"/>
</dbReference>
<dbReference type="PROSITE" id="PS00651">
    <property type="entry name" value="RIBOSOMAL_L9"/>
    <property type="match status" value="1"/>
</dbReference>
<evidence type="ECO:0000256" key="7">
    <source>
        <dbReference type="HAMAP-Rule" id="MF_00503"/>
    </source>
</evidence>
<evidence type="ECO:0000259" key="10">
    <source>
        <dbReference type="PROSITE" id="PS00651"/>
    </source>
</evidence>
<evidence type="ECO:0000256" key="1">
    <source>
        <dbReference type="ARBA" id="ARBA00010605"/>
    </source>
</evidence>
<feature type="coiled-coil region" evidence="8">
    <location>
        <begin position="51"/>
        <end position="78"/>
    </location>
</feature>
<evidence type="ECO:0000256" key="3">
    <source>
        <dbReference type="ARBA" id="ARBA00022884"/>
    </source>
</evidence>
<dbReference type="AlphaFoldDB" id="F2NRR0"/>
<dbReference type="Gene3D" id="3.10.430.100">
    <property type="entry name" value="Ribosomal protein L9, C-terminal domain"/>
    <property type="match status" value="1"/>
</dbReference>
<dbReference type="STRING" id="869209.Tresu_1238"/>
<sequence>MKVILNEDVKHLGEMGDVKNVANGYFRNYLFPRMLAVPCTPETEAYFATKKAEIEARKEQKRKDSMSLKEKLEALEVVISMPAGNNGKLYGAVTNQTVSDFYKKSGFEIERKKVEIPGHTIKNTGSYSVKVHLYENTVAEVKVTVKSQDDATAKKEEVPAKKDEAPAEEAKSE</sequence>
<evidence type="ECO:0000313" key="11">
    <source>
        <dbReference type="EMBL" id="AEB14146.1"/>
    </source>
</evidence>
<keyword evidence="5 7" id="KW-0687">Ribonucleoprotein</keyword>
<feature type="domain" description="Ribosomal protein L9" evidence="10">
    <location>
        <begin position="13"/>
        <end position="40"/>
    </location>
</feature>
<keyword evidence="3 7" id="KW-0694">RNA-binding</keyword>
<organism evidence="11 12">
    <name type="scientific">Treponema succinifaciens (strain ATCC 33096 / DSM 2489 / 6091)</name>
    <dbReference type="NCBI Taxonomy" id="869209"/>
    <lineage>
        <taxon>Bacteria</taxon>
        <taxon>Pseudomonadati</taxon>
        <taxon>Spirochaetota</taxon>
        <taxon>Spirochaetia</taxon>
        <taxon>Spirochaetales</taxon>
        <taxon>Treponemataceae</taxon>
        <taxon>Treponema</taxon>
    </lineage>
</organism>
<dbReference type="HOGENOM" id="CLU_078938_1_2_12"/>
<dbReference type="SUPFAM" id="SSF55653">
    <property type="entry name" value="Ribosomal protein L9 C-domain"/>
    <property type="match status" value="1"/>
</dbReference>
<dbReference type="GeneID" id="302998399"/>
<name>F2NRR0_TRES6</name>
<protein>
    <recommendedName>
        <fullName evidence="6 7">Large ribosomal subunit protein bL9</fullName>
    </recommendedName>
</protein>
<dbReference type="GO" id="GO:0019843">
    <property type="term" value="F:rRNA binding"/>
    <property type="evidence" value="ECO:0007669"/>
    <property type="project" value="UniProtKB-UniRule"/>
</dbReference>
<dbReference type="OrthoDB" id="9788336at2"/>
<comment type="similarity">
    <text evidence="1 7">Belongs to the bacterial ribosomal protein bL9 family.</text>
</comment>
<keyword evidence="4 7" id="KW-0689">Ribosomal protein</keyword>
<reference evidence="11 12" key="1">
    <citation type="journal article" date="2011" name="Stand. Genomic Sci.">
        <title>Complete genome sequence of Treponema succinifaciens type strain (6091).</title>
        <authorList>
            <person name="Han C."/>
            <person name="Gronow S."/>
            <person name="Teshima H."/>
            <person name="Lapidus A."/>
            <person name="Nolan M."/>
            <person name="Lucas S."/>
            <person name="Hammon N."/>
            <person name="Deshpande S."/>
            <person name="Cheng J.F."/>
            <person name="Zeytun A."/>
            <person name="Tapia R."/>
            <person name="Goodwin L."/>
            <person name="Pitluck S."/>
            <person name="Liolios K."/>
            <person name="Pagani I."/>
            <person name="Ivanova N."/>
            <person name="Mavromatis K."/>
            <person name="Mikhailova N."/>
            <person name="Huntemann M."/>
            <person name="Pati A."/>
            <person name="Chen A."/>
            <person name="Palaniappan K."/>
            <person name="Land M."/>
            <person name="Hauser L."/>
            <person name="Brambilla E.M."/>
            <person name="Rohde M."/>
            <person name="Goker M."/>
            <person name="Woyke T."/>
            <person name="Bristow J."/>
            <person name="Eisen J.A."/>
            <person name="Markowitz V."/>
            <person name="Hugenholtz P."/>
            <person name="Kyrpides N.C."/>
            <person name="Klenk H.P."/>
            <person name="Detter J.C."/>
        </authorList>
    </citation>
    <scope>NUCLEOTIDE SEQUENCE [LARGE SCALE GENOMIC DNA]</scope>
    <source>
        <strain evidence="12">ATCC 33096 / DSM 2489 / 6091</strain>
    </source>
</reference>
<dbReference type="Pfam" id="PF01281">
    <property type="entry name" value="Ribosomal_L9_N"/>
    <property type="match status" value="1"/>
</dbReference>
<dbReference type="PANTHER" id="PTHR21368">
    <property type="entry name" value="50S RIBOSOMAL PROTEIN L9"/>
    <property type="match status" value="1"/>
</dbReference>
<dbReference type="InterPro" id="IPR009027">
    <property type="entry name" value="Ribosomal_bL9/RNase_H1_N"/>
</dbReference>
<comment type="function">
    <text evidence="7">Binds to the 23S rRNA.</text>
</comment>
<evidence type="ECO:0000256" key="8">
    <source>
        <dbReference type="SAM" id="Coils"/>
    </source>
</evidence>
<dbReference type="InterPro" id="IPR000244">
    <property type="entry name" value="Ribosomal_bL9"/>
</dbReference>
<dbReference type="InterPro" id="IPR020594">
    <property type="entry name" value="Ribosomal_bL9_bac/chp"/>
</dbReference>
<proteinExistence type="inferred from homology"/>
<reference evidence="12" key="2">
    <citation type="submission" date="2011-04" db="EMBL/GenBank/DDBJ databases">
        <title>The complete genome of chromosome of Treponema succinifaciens DSM 2489.</title>
        <authorList>
            <person name="Lucas S."/>
            <person name="Copeland A."/>
            <person name="Lapidus A."/>
            <person name="Bruce D."/>
            <person name="Goodwin L."/>
            <person name="Pitluck S."/>
            <person name="Peters L."/>
            <person name="Kyrpides N."/>
            <person name="Mavromatis K."/>
            <person name="Ivanova N."/>
            <person name="Ovchinnikova G."/>
            <person name="Teshima H."/>
            <person name="Detter J.C."/>
            <person name="Tapia R."/>
            <person name="Han C."/>
            <person name="Land M."/>
            <person name="Hauser L."/>
            <person name="Markowitz V."/>
            <person name="Cheng J.-F."/>
            <person name="Hugenholtz P."/>
            <person name="Woyke T."/>
            <person name="Wu D."/>
            <person name="Gronow S."/>
            <person name="Wellnitz S."/>
            <person name="Brambilla E."/>
            <person name="Klenk H.-P."/>
            <person name="Eisen J.A."/>
        </authorList>
    </citation>
    <scope>NUCLEOTIDE SEQUENCE [LARGE SCALE GENOMIC DNA]</scope>
    <source>
        <strain evidence="12">ATCC 33096 / DSM 2489 / 6091</strain>
    </source>
</reference>
<dbReference type="eggNOG" id="COG0359">
    <property type="taxonomic scope" value="Bacteria"/>
</dbReference>
<gene>
    <name evidence="7" type="primary">rplI</name>
    <name evidence="11" type="ordered locus">Tresu_1238</name>
</gene>
<dbReference type="InterPro" id="IPR020069">
    <property type="entry name" value="Ribosomal_bL9_C"/>
</dbReference>
<dbReference type="InterPro" id="IPR036791">
    <property type="entry name" value="Ribosomal_bL9_C_sf"/>
</dbReference>
<evidence type="ECO:0000256" key="6">
    <source>
        <dbReference type="ARBA" id="ARBA00035292"/>
    </source>
</evidence>
<keyword evidence="8" id="KW-0175">Coiled coil</keyword>
<evidence type="ECO:0000256" key="9">
    <source>
        <dbReference type="SAM" id="MobiDB-lite"/>
    </source>
</evidence>